<evidence type="ECO:0000256" key="4">
    <source>
        <dbReference type="ARBA" id="ARBA00022801"/>
    </source>
</evidence>
<dbReference type="InterPro" id="IPR020891">
    <property type="entry name" value="UPF0758_CS"/>
</dbReference>
<dbReference type="PANTHER" id="PTHR30471:SF3">
    <property type="entry name" value="UPF0758 PROTEIN YEES-RELATED"/>
    <property type="match status" value="1"/>
</dbReference>
<protein>
    <submittedName>
        <fullName evidence="10">DNA replication and repair protein RadC</fullName>
    </submittedName>
</protein>
<gene>
    <name evidence="10" type="ordered locus">Toce_0739</name>
</gene>
<keyword evidence="4" id="KW-0378">Hydrolase</keyword>
<evidence type="ECO:0000256" key="7">
    <source>
        <dbReference type="RuleBase" id="RU003797"/>
    </source>
</evidence>
<dbReference type="SUPFAM" id="SSF102712">
    <property type="entry name" value="JAB1/MPN domain"/>
    <property type="match status" value="1"/>
</dbReference>
<dbReference type="Gene3D" id="3.40.140.10">
    <property type="entry name" value="Cytidine Deaminase, domain 2"/>
    <property type="match status" value="1"/>
</dbReference>
<feature type="domain" description="MPN" evidence="9">
    <location>
        <begin position="115"/>
        <end position="237"/>
    </location>
</feature>
<dbReference type="PANTHER" id="PTHR30471">
    <property type="entry name" value="DNA REPAIR PROTEIN RADC"/>
    <property type="match status" value="1"/>
</dbReference>
<dbReference type="EMBL" id="CP002131">
    <property type="protein sequence ID" value="ADL07505.1"/>
    <property type="molecule type" value="Genomic_DNA"/>
</dbReference>
<sequence>MIGEDIAVSSLTIKDLPREERPRERFQRYGAEVLSDAELLALLIRTGTVSESALVLAHRILKGDGGKAGLEFVARAGVEELSKIKGIGLAKAVQIKAAVELGRRISAYCRNDDIVISSPADVKKLLMEEMRFLEKEHFKVILLNVKNRVISVEDISIGSLNSSIVHPREVFKPAIKRSSAAIILVHNHPSGDPTPSREDIEITRRLVEAGRILGIDVLDHVIIGNPSYVSFKEKGLL</sequence>
<dbReference type="GO" id="GO:0046872">
    <property type="term" value="F:metal ion binding"/>
    <property type="evidence" value="ECO:0007669"/>
    <property type="project" value="UniProtKB-KW"/>
</dbReference>
<dbReference type="AlphaFoldDB" id="D9S278"/>
<accession>D9S278</accession>
<dbReference type="NCBIfam" id="NF000642">
    <property type="entry name" value="PRK00024.1"/>
    <property type="match status" value="1"/>
</dbReference>
<dbReference type="InterPro" id="IPR046778">
    <property type="entry name" value="UPF0758_N"/>
</dbReference>
<evidence type="ECO:0000256" key="1">
    <source>
        <dbReference type="ARBA" id="ARBA00010243"/>
    </source>
</evidence>
<dbReference type="PROSITE" id="PS01302">
    <property type="entry name" value="UPF0758"/>
    <property type="match status" value="1"/>
</dbReference>
<evidence type="ECO:0000259" key="9">
    <source>
        <dbReference type="PROSITE" id="PS50249"/>
    </source>
</evidence>
<evidence type="ECO:0000313" key="11">
    <source>
        <dbReference type="Proteomes" id="UP000000272"/>
    </source>
</evidence>
<dbReference type="eggNOG" id="COG2003">
    <property type="taxonomic scope" value="Bacteria"/>
</dbReference>
<dbReference type="Pfam" id="PF20582">
    <property type="entry name" value="UPF0758_N"/>
    <property type="match status" value="1"/>
</dbReference>
<keyword evidence="3" id="KW-0479">Metal-binding</keyword>
<keyword evidence="11" id="KW-1185">Reference proteome</keyword>
<proteinExistence type="inferred from homology"/>
<dbReference type="PROSITE" id="PS50249">
    <property type="entry name" value="MPN"/>
    <property type="match status" value="1"/>
</dbReference>
<dbReference type="STRING" id="555079.Toce_0739"/>
<evidence type="ECO:0000256" key="5">
    <source>
        <dbReference type="ARBA" id="ARBA00022833"/>
    </source>
</evidence>
<evidence type="ECO:0000256" key="3">
    <source>
        <dbReference type="ARBA" id="ARBA00022723"/>
    </source>
</evidence>
<dbReference type="Proteomes" id="UP000000272">
    <property type="component" value="Chromosome"/>
</dbReference>
<dbReference type="Pfam" id="PF04002">
    <property type="entry name" value="RadC"/>
    <property type="match status" value="1"/>
</dbReference>
<dbReference type="InterPro" id="IPR025657">
    <property type="entry name" value="RadC_JAB"/>
</dbReference>
<keyword evidence="2" id="KW-0645">Protease</keyword>
<organism evidence="10 11">
    <name type="scientific">Thermosediminibacter oceani (strain ATCC BAA-1034 / DSM 16646 / JW/IW-1228P)</name>
    <dbReference type="NCBI Taxonomy" id="555079"/>
    <lineage>
        <taxon>Bacteria</taxon>
        <taxon>Bacillati</taxon>
        <taxon>Bacillota</taxon>
        <taxon>Clostridia</taxon>
        <taxon>Thermosediminibacterales</taxon>
        <taxon>Thermosediminibacteraceae</taxon>
        <taxon>Thermosediminibacter</taxon>
    </lineage>
</organism>
<dbReference type="NCBIfam" id="TIGR00608">
    <property type="entry name" value="radc"/>
    <property type="match status" value="1"/>
</dbReference>
<dbReference type="GO" id="GO:0006508">
    <property type="term" value="P:proteolysis"/>
    <property type="evidence" value="ECO:0007669"/>
    <property type="project" value="UniProtKB-KW"/>
</dbReference>
<dbReference type="GO" id="GO:0008237">
    <property type="term" value="F:metallopeptidase activity"/>
    <property type="evidence" value="ECO:0007669"/>
    <property type="project" value="UniProtKB-KW"/>
</dbReference>
<dbReference type="KEGG" id="toc:Toce_0739"/>
<dbReference type="CDD" id="cd08071">
    <property type="entry name" value="MPN_DUF2466"/>
    <property type="match status" value="1"/>
</dbReference>
<keyword evidence="5" id="KW-0862">Zinc</keyword>
<feature type="domain" description="FHA" evidence="8">
    <location>
        <begin position="99"/>
        <end position="170"/>
    </location>
</feature>
<dbReference type="PROSITE" id="PS50006">
    <property type="entry name" value="FHA_DOMAIN"/>
    <property type="match status" value="1"/>
</dbReference>
<dbReference type="InterPro" id="IPR001405">
    <property type="entry name" value="UPF0758"/>
</dbReference>
<name>D9S278_THEOJ</name>
<dbReference type="HOGENOM" id="CLU_073529_0_2_9"/>
<evidence type="ECO:0000313" key="10">
    <source>
        <dbReference type="EMBL" id="ADL07505.1"/>
    </source>
</evidence>
<evidence type="ECO:0000256" key="6">
    <source>
        <dbReference type="ARBA" id="ARBA00023049"/>
    </source>
</evidence>
<comment type="similarity">
    <text evidence="1 7">Belongs to the UPF0758 family.</text>
</comment>
<dbReference type="InterPro" id="IPR000253">
    <property type="entry name" value="FHA_dom"/>
</dbReference>
<evidence type="ECO:0000256" key="2">
    <source>
        <dbReference type="ARBA" id="ARBA00022670"/>
    </source>
</evidence>
<evidence type="ECO:0000259" key="8">
    <source>
        <dbReference type="PROSITE" id="PS50006"/>
    </source>
</evidence>
<keyword evidence="6" id="KW-0482">Metalloprotease</keyword>
<dbReference type="InterPro" id="IPR037518">
    <property type="entry name" value="MPN"/>
</dbReference>
<reference evidence="10 11" key="1">
    <citation type="journal article" date="2010" name="Stand. Genomic Sci.">
        <title>Complete genome sequence of Thermosediminibacter oceani type strain (JW/IW-1228P).</title>
        <authorList>
            <person name="Pitluck S."/>
            <person name="Yasawong M."/>
            <person name="Munk C."/>
            <person name="Nolan M."/>
            <person name="Lapidus A."/>
            <person name="Lucas S."/>
            <person name="Glavina Del Rio T."/>
            <person name="Tice H."/>
            <person name="Cheng J.F."/>
            <person name="Bruce D."/>
            <person name="Detter C."/>
            <person name="Tapia R."/>
            <person name="Han C."/>
            <person name="Goodwin L."/>
            <person name="Liolios K."/>
            <person name="Ivanova N."/>
            <person name="Mavromatis K."/>
            <person name="Mikhailova N."/>
            <person name="Pati A."/>
            <person name="Chen A."/>
            <person name="Palaniappan K."/>
            <person name="Land M."/>
            <person name="Hauser L."/>
            <person name="Chang Y.J."/>
            <person name="Jeffries C.D."/>
            <person name="Rohde M."/>
            <person name="Spring S."/>
            <person name="Sikorski J."/>
            <person name="Goker M."/>
            <person name="Woyke T."/>
            <person name="Bristow J."/>
            <person name="Eisen J.A."/>
            <person name="Markowitz V."/>
            <person name="Hugenholtz P."/>
            <person name="Kyrpides N.C."/>
            <person name="Klenk H.P."/>
        </authorList>
    </citation>
    <scope>NUCLEOTIDE SEQUENCE [LARGE SCALE GENOMIC DNA]</scope>
    <source>
        <strain evidence="11">ATCC BAA-1034 / DSM 16646 / JW/IW-1228P</strain>
    </source>
</reference>